<evidence type="ECO:0000313" key="1">
    <source>
        <dbReference type="EMBL" id="MBD8106303.1"/>
    </source>
</evidence>
<evidence type="ECO:0000313" key="2">
    <source>
        <dbReference type="Proteomes" id="UP000661012"/>
    </source>
</evidence>
<dbReference type="InterPro" id="IPR029063">
    <property type="entry name" value="SAM-dependent_MTases_sf"/>
</dbReference>
<dbReference type="CDD" id="cd02440">
    <property type="entry name" value="AdoMet_MTases"/>
    <property type="match status" value="1"/>
</dbReference>
<dbReference type="Gene3D" id="3.40.50.150">
    <property type="entry name" value="Vaccinia Virus protein VP39"/>
    <property type="match status" value="1"/>
</dbReference>
<dbReference type="EMBL" id="JACYNN010000004">
    <property type="protein sequence ID" value="MBD8106303.1"/>
    <property type="molecule type" value="Genomic_DNA"/>
</dbReference>
<name>A0ABR8ZRV4_9GAMM</name>
<organism evidence="1 2">
    <name type="scientific">Erwinia persicina</name>
    <dbReference type="NCBI Taxonomy" id="55211"/>
    <lineage>
        <taxon>Bacteria</taxon>
        <taxon>Pseudomonadati</taxon>
        <taxon>Pseudomonadota</taxon>
        <taxon>Gammaproteobacteria</taxon>
        <taxon>Enterobacterales</taxon>
        <taxon>Erwiniaceae</taxon>
        <taxon>Erwinia</taxon>
    </lineage>
</organism>
<keyword evidence="1" id="KW-0489">Methyltransferase</keyword>
<dbReference type="SUPFAM" id="SSF53335">
    <property type="entry name" value="S-adenosyl-L-methionine-dependent methyltransferases"/>
    <property type="match status" value="1"/>
</dbReference>
<dbReference type="GO" id="GO:0032259">
    <property type="term" value="P:methylation"/>
    <property type="evidence" value="ECO:0007669"/>
    <property type="project" value="UniProtKB-KW"/>
</dbReference>
<keyword evidence="1" id="KW-0808">Transferase</keyword>
<sequence>MLLSALSYIKDKTGYLQEFISDPRKTGTIAPSSKALCKTMSDAVDWQESLRIAELGAGDGVLTRHLLTRMRPEATLLTFETNPRFHPRLMALQDPRLQVIGESAETLKGEFDAIFSGLPLLSLPHAVRHRILQQAASQLSANGVFVQFQYTSLCEPLLSTYFAWNRTRVLANLPPAWVYRGHSLAQLPWANRSEK</sequence>
<dbReference type="GeneID" id="67477909"/>
<accession>A0ABR8ZRV4</accession>
<proteinExistence type="predicted"/>
<keyword evidence="2" id="KW-1185">Reference proteome</keyword>
<dbReference type="GO" id="GO:0008168">
    <property type="term" value="F:methyltransferase activity"/>
    <property type="evidence" value="ECO:0007669"/>
    <property type="project" value="UniProtKB-KW"/>
</dbReference>
<comment type="caution">
    <text evidence="1">The sequence shown here is derived from an EMBL/GenBank/DDBJ whole genome shotgun (WGS) entry which is preliminary data.</text>
</comment>
<dbReference type="Proteomes" id="UP000661012">
    <property type="component" value="Unassembled WGS sequence"/>
</dbReference>
<dbReference type="RefSeq" id="WP_062747900.1">
    <property type="nucleotide sequence ID" value="NZ_CP082141.1"/>
</dbReference>
<reference evidence="1 2" key="1">
    <citation type="journal article" date="2020" name="FEMS Microbiol. Ecol.">
        <title>Temporal dynamics of bacterial communities during seed development and maturation.</title>
        <authorList>
            <person name="Chesneau G."/>
            <person name="Torres-Cortes G."/>
            <person name="Briand M."/>
            <person name="Darrasse A."/>
            <person name="Preveaux A."/>
            <person name="Marais C."/>
            <person name="Jacques M.A."/>
            <person name="Shade A."/>
            <person name="Barret M."/>
        </authorList>
    </citation>
    <scope>NUCLEOTIDE SEQUENCE [LARGE SCALE GENOMIC DNA]</scope>
    <source>
        <strain evidence="1 2">CFBP13732</strain>
    </source>
</reference>
<protein>
    <submittedName>
        <fullName evidence="1">Methyltransferase</fullName>
    </submittedName>
</protein>
<gene>
    <name evidence="1" type="ORF">IFT93_07670</name>
</gene>